<name>J3L9N8_ORYBR</name>
<evidence type="ECO:0000313" key="2">
    <source>
        <dbReference type="Proteomes" id="UP000006038"/>
    </source>
</evidence>
<evidence type="ECO:0000313" key="1">
    <source>
        <dbReference type="EnsemblPlants" id="OB02G13550.1"/>
    </source>
</evidence>
<organism evidence="1">
    <name type="scientific">Oryza brachyantha</name>
    <name type="common">malo sina</name>
    <dbReference type="NCBI Taxonomy" id="4533"/>
    <lineage>
        <taxon>Eukaryota</taxon>
        <taxon>Viridiplantae</taxon>
        <taxon>Streptophyta</taxon>
        <taxon>Embryophyta</taxon>
        <taxon>Tracheophyta</taxon>
        <taxon>Spermatophyta</taxon>
        <taxon>Magnoliopsida</taxon>
        <taxon>Liliopsida</taxon>
        <taxon>Poales</taxon>
        <taxon>Poaceae</taxon>
        <taxon>BOP clade</taxon>
        <taxon>Oryzoideae</taxon>
        <taxon>Oryzeae</taxon>
        <taxon>Oryzinae</taxon>
        <taxon>Oryza</taxon>
    </lineage>
</organism>
<dbReference type="EnsemblPlants" id="OB02G13550.1">
    <property type="protein sequence ID" value="OB02G13550.1"/>
    <property type="gene ID" value="OB02G13550"/>
</dbReference>
<keyword evidence="2" id="KW-1185">Reference proteome</keyword>
<dbReference type="Gramene" id="OB02G13550.1">
    <property type="protein sequence ID" value="OB02G13550.1"/>
    <property type="gene ID" value="OB02G13550"/>
</dbReference>
<dbReference type="AlphaFoldDB" id="J3L9N8"/>
<sequence length="82" mass="9009">MAWRKGSSRAFLLPCEAVCSGCSAKWSSALNWSTAAVAVEELVGTGALGRRRRAMPHQRVAMMNTFIENKDLTASKYRGIFT</sequence>
<proteinExistence type="predicted"/>
<dbReference type="HOGENOM" id="CLU_2561993_0_0_1"/>
<accession>J3L9N8</accession>
<reference evidence="1" key="1">
    <citation type="submission" date="2013-04" db="UniProtKB">
        <authorList>
            <consortium name="EnsemblPlants"/>
        </authorList>
    </citation>
    <scope>IDENTIFICATION</scope>
</reference>
<dbReference type="Proteomes" id="UP000006038">
    <property type="component" value="Unassembled WGS sequence"/>
</dbReference>
<protein>
    <submittedName>
        <fullName evidence="1">Uncharacterized protein</fullName>
    </submittedName>
</protein>